<dbReference type="GO" id="GO:0034475">
    <property type="term" value="P:U4 snRNA 3'-end processing"/>
    <property type="evidence" value="ECO:0007669"/>
    <property type="project" value="TreeGrafter"/>
</dbReference>
<dbReference type="InterPro" id="IPR048565">
    <property type="entry name" value="S1_RRP4"/>
</dbReference>
<dbReference type="PANTHER" id="PTHR21321:SF4">
    <property type="entry name" value="EXOSOME COMPLEX COMPONENT RRP4"/>
    <property type="match status" value="1"/>
</dbReference>
<evidence type="ECO:0000256" key="4">
    <source>
        <dbReference type="ARBA" id="ARBA00022884"/>
    </source>
</evidence>
<dbReference type="Pfam" id="PF21266">
    <property type="entry name" value="S1_RRP4"/>
    <property type="match status" value="1"/>
</dbReference>
<gene>
    <name evidence="6" type="primary">RRP4_2</name>
    <name evidence="6" type="ORF">KIN20_024358</name>
</gene>
<dbReference type="GO" id="GO:0000177">
    <property type="term" value="C:cytoplasmic exosome (RNase complex)"/>
    <property type="evidence" value="ECO:0007669"/>
    <property type="project" value="TreeGrafter"/>
</dbReference>
<dbReference type="InterPro" id="IPR026699">
    <property type="entry name" value="Exosome_RNA_bind1/RRP40/RRP4"/>
</dbReference>
<dbReference type="GO" id="GO:0071038">
    <property type="term" value="P:TRAMP-dependent tRNA surveillance pathway"/>
    <property type="evidence" value="ECO:0007669"/>
    <property type="project" value="TreeGrafter"/>
</dbReference>
<dbReference type="Proteomes" id="UP001196413">
    <property type="component" value="Unassembled WGS sequence"/>
</dbReference>
<evidence type="ECO:0000256" key="1">
    <source>
        <dbReference type="ARBA" id="ARBA00004123"/>
    </source>
</evidence>
<dbReference type="EMBL" id="JAHQIW010004919">
    <property type="protein sequence ID" value="KAJ1364295.1"/>
    <property type="molecule type" value="Genomic_DNA"/>
</dbReference>
<evidence type="ECO:0000313" key="7">
    <source>
        <dbReference type="Proteomes" id="UP001196413"/>
    </source>
</evidence>
<dbReference type="GO" id="GO:0000176">
    <property type="term" value="C:nuclear exosome (RNase complex)"/>
    <property type="evidence" value="ECO:0007669"/>
    <property type="project" value="TreeGrafter"/>
</dbReference>
<evidence type="ECO:0000256" key="3">
    <source>
        <dbReference type="ARBA" id="ARBA00022835"/>
    </source>
</evidence>
<dbReference type="CDD" id="cd05789">
    <property type="entry name" value="S1_Rrp4"/>
    <property type="match status" value="1"/>
</dbReference>
<dbReference type="Pfam" id="PF15985">
    <property type="entry name" value="KH_6"/>
    <property type="match status" value="1"/>
</dbReference>
<dbReference type="GO" id="GO:0003723">
    <property type="term" value="F:RNA binding"/>
    <property type="evidence" value="ECO:0007669"/>
    <property type="project" value="UniProtKB-KW"/>
</dbReference>
<keyword evidence="3" id="KW-0271">Exosome</keyword>
<dbReference type="Gene3D" id="2.40.50.140">
    <property type="entry name" value="Nucleic acid-binding proteins"/>
    <property type="match status" value="1"/>
</dbReference>
<dbReference type="GO" id="GO:0071034">
    <property type="term" value="P:CUT catabolic process"/>
    <property type="evidence" value="ECO:0007669"/>
    <property type="project" value="TreeGrafter"/>
</dbReference>
<comment type="similarity">
    <text evidence="2">Belongs to the RRP4 family.</text>
</comment>
<keyword evidence="7" id="KW-1185">Reference proteome</keyword>
<dbReference type="InterPro" id="IPR003029">
    <property type="entry name" value="S1_domain"/>
</dbReference>
<dbReference type="GO" id="GO:0071051">
    <property type="term" value="P:poly(A)-dependent snoRNA 3'-end processing"/>
    <property type="evidence" value="ECO:0007669"/>
    <property type="project" value="TreeGrafter"/>
</dbReference>
<dbReference type="SUPFAM" id="SSF50249">
    <property type="entry name" value="Nucleic acid-binding proteins"/>
    <property type="match status" value="1"/>
</dbReference>
<protein>
    <submittedName>
        <fullName evidence="6">Exosome non-catalytic core subunit rrp4</fullName>
    </submittedName>
</protein>
<dbReference type="InterPro" id="IPR036612">
    <property type="entry name" value="KH_dom_type_1_sf"/>
</dbReference>
<sequence length="343" mass="38973">MPVIVTGAPQKRPHWSNAYPKEQIPSGNEKFLCGQLLAHTSNVLSGHGTYLSENGLLASVCGNKVQYSCLIQIEPLRQKYYPKVGDVVVGRIVRIRKARWKVDINHSIGAILFLSNVNLPGGELRRKNVEDEIFMIEHLTKGDLVSAEVQQIRGKGHALLHTRNLRYGKLGQGIIVKVWSSLVKQQKQYMHEFFGFGVIFGCNGIIWISSILFDETNGGYTEDLSCVVPRERRLEMIRLAACVRMLAANLICIYDITVQSAYLASLDYKVHIMLVLFSLEPCLITQRSRYNRRSVTVQIKDLAHPQVVASLIPPIIEMTIAEEKRRMDARDREERSLLRRYSK</sequence>
<dbReference type="InterPro" id="IPR012340">
    <property type="entry name" value="NA-bd_OB-fold"/>
</dbReference>
<dbReference type="PROSITE" id="PS50126">
    <property type="entry name" value="S1"/>
    <property type="match status" value="1"/>
</dbReference>
<comment type="caution">
    <text evidence="6">The sequence shown here is derived from an EMBL/GenBank/DDBJ whole genome shotgun (WGS) entry which is preliminary data.</text>
</comment>
<evidence type="ECO:0000259" key="5">
    <source>
        <dbReference type="PROSITE" id="PS50126"/>
    </source>
</evidence>
<dbReference type="AlphaFoldDB" id="A0AAD5MTB6"/>
<dbReference type="InterPro" id="IPR004088">
    <property type="entry name" value="KH_dom_type_1"/>
</dbReference>
<dbReference type="GO" id="GO:0000467">
    <property type="term" value="P:exonucleolytic trimming to generate mature 3'-end of 5.8S rRNA from tricistronic rRNA transcript (SSU-rRNA, 5.8S rRNA, LSU-rRNA)"/>
    <property type="evidence" value="ECO:0007669"/>
    <property type="project" value="TreeGrafter"/>
</dbReference>
<comment type="subcellular location">
    <subcellularLocation>
        <location evidence="1">Nucleus</location>
    </subcellularLocation>
</comment>
<evidence type="ECO:0000256" key="2">
    <source>
        <dbReference type="ARBA" id="ARBA00009155"/>
    </source>
</evidence>
<keyword evidence="4" id="KW-0694">RNA-binding</keyword>
<dbReference type="SUPFAM" id="SSF54791">
    <property type="entry name" value="Eukaryotic type KH-domain (KH-domain type I)"/>
    <property type="match status" value="1"/>
</dbReference>
<dbReference type="SUPFAM" id="SSF110324">
    <property type="entry name" value="Ribosomal L27 protein-like"/>
    <property type="match status" value="1"/>
</dbReference>
<evidence type="ECO:0000313" key="6">
    <source>
        <dbReference type="EMBL" id="KAJ1364295.1"/>
    </source>
</evidence>
<proteinExistence type="inferred from homology"/>
<feature type="domain" description="S1 motif" evidence="5">
    <location>
        <begin position="85"/>
        <end position="163"/>
    </location>
</feature>
<dbReference type="PANTHER" id="PTHR21321">
    <property type="entry name" value="PNAS-3 RELATED"/>
    <property type="match status" value="1"/>
</dbReference>
<name>A0AAD5MTB6_PARTN</name>
<reference evidence="6" key="1">
    <citation type="submission" date="2021-06" db="EMBL/GenBank/DDBJ databases">
        <title>Parelaphostrongylus tenuis whole genome reference sequence.</title>
        <authorList>
            <person name="Garwood T.J."/>
            <person name="Larsen P.A."/>
            <person name="Fountain-Jones N.M."/>
            <person name="Garbe J.R."/>
            <person name="Macchietto M.G."/>
            <person name="Kania S.A."/>
            <person name="Gerhold R.W."/>
            <person name="Richards J.E."/>
            <person name="Wolf T.M."/>
        </authorList>
    </citation>
    <scope>NUCLEOTIDE SEQUENCE</scope>
    <source>
        <strain evidence="6">MNPRO001-30</strain>
        <tissue evidence="6">Meninges</tissue>
    </source>
</reference>
<dbReference type="Gene3D" id="2.40.50.100">
    <property type="match status" value="1"/>
</dbReference>
<accession>A0AAD5MTB6</accession>
<dbReference type="GO" id="GO:0071035">
    <property type="term" value="P:nuclear polyadenylation-dependent rRNA catabolic process"/>
    <property type="evidence" value="ECO:0007669"/>
    <property type="project" value="TreeGrafter"/>
</dbReference>
<organism evidence="6 7">
    <name type="scientific">Parelaphostrongylus tenuis</name>
    <name type="common">Meningeal worm</name>
    <dbReference type="NCBI Taxonomy" id="148309"/>
    <lineage>
        <taxon>Eukaryota</taxon>
        <taxon>Metazoa</taxon>
        <taxon>Ecdysozoa</taxon>
        <taxon>Nematoda</taxon>
        <taxon>Chromadorea</taxon>
        <taxon>Rhabditida</taxon>
        <taxon>Rhabditina</taxon>
        <taxon>Rhabditomorpha</taxon>
        <taxon>Strongyloidea</taxon>
        <taxon>Metastrongylidae</taxon>
        <taxon>Parelaphostrongylus</taxon>
    </lineage>
</organism>